<sequence length="16" mass="1922">MVTTETFDVFVLFILF</sequence>
<name>A0A2P2NXQ2_RHIMU</name>
<proteinExistence type="predicted"/>
<accession>A0A2P2NXQ2</accession>
<reference evidence="1" key="1">
    <citation type="submission" date="2018-02" db="EMBL/GenBank/DDBJ databases">
        <title>Rhizophora mucronata_Transcriptome.</title>
        <authorList>
            <person name="Meera S.P."/>
            <person name="Sreeshan A."/>
            <person name="Augustine A."/>
        </authorList>
    </citation>
    <scope>NUCLEOTIDE SEQUENCE</scope>
    <source>
        <tissue evidence="1">Leaf</tissue>
    </source>
</reference>
<dbReference type="AlphaFoldDB" id="A0A2P2NXQ2"/>
<evidence type="ECO:0000313" key="1">
    <source>
        <dbReference type="EMBL" id="MBX47297.1"/>
    </source>
</evidence>
<organism evidence="1">
    <name type="scientific">Rhizophora mucronata</name>
    <name type="common">Asiatic mangrove</name>
    <dbReference type="NCBI Taxonomy" id="61149"/>
    <lineage>
        <taxon>Eukaryota</taxon>
        <taxon>Viridiplantae</taxon>
        <taxon>Streptophyta</taxon>
        <taxon>Embryophyta</taxon>
        <taxon>Tracheophyta</taxon>
        <taxon>Spermatophyta</taxon>
        <taxon>Magnoliopsida</taxon>
        <taxon>eudicotyledons</taxon>
        <taxon>Gunneridae</taxon>
        <taxon>Pentapetalae</taxon>
        <taxon>rosids</taxon>
        <taxon>fabids</taxon>
        <taxon>Malpighiales</taxon>
        <taxon>Rhizophoraceae</taxon>
        <taxon>Rhizophora</taxon>
    </lineage>
</organism>
<protein>
    <submittedName>
        <fullName evidence="1">Uncharacterized protein</fullName>
    </submittedName>
</protein>
<dbReference type="EMBL" id="GGEC01066813">
    <property type="protein sequence ID" value="MBX47297.1"/>
    <property type="molecule type" value="Transcribed_RNA"/>
</dbReference>